<organism evidence="2 3">
    <name type="scientific">Pelomonas lactea</name>
    <dbReference type="NCBI Taxonomy" id="3299030"/>
    <lineage>
        <taxon>Bacteria</taxon>
        <taxon>Pseudomonadati</taxon>
        <taxon>Pseudomonadota</taxon>
        <taxon>Betaproteobacteria</taxon>
        <taxon>Burkholderiales</taxon>
        <taxon>Sphaerotilaceae</taxon>
        <taxon>Roseateles</taxon>
    </lineage>
</organism>
<keyword evidence="3" id="KW-1185">Reference proteome</keyword>
<gene>
    <name evidence="2" type="ORF">ACG04Q_22115</name>
</gene>
<accession>A0ABW7GQP8</accession>
<name>A0ABW7GQP8_9BURK</name>
<evidence type="ECO:0000313" key="2">
    <source>
        <dbReference type="EMBL" id="MFG6464281.1"/>
    </source>
</evidence>
<dbReference type="Gene3D" id="2.120.10.30">
    <property type="entry name" value="TolB, C-terminal domain"/>
    <property type="match status" value="1"/>
</dbReference>
<sequence length="441" mass="47096">MRGAAAGLGLAVCAWACAASAAGLGVEWVDLGAGPGEQVYNLQEQGDLRVFARSAAGFQQARIFLQRRLGGAWQAAEPLPFSEARWRDSDPHLSADGRVLTFIASRPAPDGAVPAHPDLYESRWQDGRWSEPQRLPERWQSAAYELGPERYGDTLYFASARPGGPGRLSVYRVGAPDATPEPLPAPINDGAQNSDFTLTPDGRFALWWSDRGGADGGGGDLYLAERVGEGVGPPIRLPAPVNGPGFEFTPSVSADGRWLYFASTRDDAQGLAAVYRVSWPGLLAALGPAATAHSQAALDRAVSRLWQAIGHAPGQGSDVAALQQLLHPEGRVFGQRLKASSVQVGIWPVAQFLADMAQPSPRGLHECEVERQQRRFGGHVQVYSVVQTRHDPAQAAPAYTGVNSMQWQLGPQGWQLLSLHYALEAPGLGLPVAEAPVACRG</sequence>
<reference evidence="2 3" key="1">
    <citation type="submission" date="2024-08" db="EMBL/GenBank/DDBJ databases">
        <authorList>
            <person name="Lu H."/>
        </authorList>
    </citation>
    <scope>NUCLEOTIDE SEQUENCE [LARGE SCALE GENOMIC DNA]</scope>
    <source>
        <strain evidence="2 3">DXS20W</strain>
    </source>
</reference>
<dbReference type="RefSeq" id="WP_394513649.1">
    <property type="nucleotide sequence ID" value="NZ_JBIGHX010000009.1"/>
</dbReference>
<evidence type="ECO:0000256" key="1">
    <source>
        <dbReference type="SAM" id="SignalP"/>
    </source>
</evidence>
<dbReference type="EMBL" id="JBIGHX010000009">
    <property type="protein sequence ID" value="MFG6464281.1"/>
    <property type="molecule type" value="Genomic_DNA"/>
</dbReference>
<comment type="caution">
    <text evidence="2">The sequence shown here is derived from an EMBL/GenBank/DDBJ whole genome shotgun (WGS) entry which is preliminary data.</text>
</comment>
<dbReference type="Pfam" id="PF07676">
    <property type="entry name" value="PD40"/>
    <property type="match status" value="2"/>
</dbReference>
<proteinExistence type="predicted"/>
<dbReference type="InterPro" id="IPR032710">
    <property type="entry name" value="NTF2-like_dom_sf"/>
</dbReference>
<protein>
    <submittedName>
        <fullName evidence="2">TolB family protein</fullName>
    </submittedName>
</protein>
<dbReference type="Proteomes" id="UP001606302">
    <property type="component" value="Unassembled WGS sequence"/>
</dbReference>
<dbReference type="SUPFAM" id="SSF82171">
    <property type="entry name" value="DPP6 N-terminal domain-like"/>
    <property type="match status" value="1"/>
</dbReference>
<dbReference type="InterPro" id="IPR011042">
    <property type="entry name" value="6-blade_b-propeller_TolB-like"/>
</dbReference>
<dbReference type="SUPFAM" id="SSF54427">
    <property type="entry name" value="NTF2-like"/>
    <property type="match status" value="1"/>
</dbReference>
<evidence type="ECO:0000313" key="3">
    <source>
        <dbReference type="Proteomes" id="UP001606302"/>
    </source>
</evidence>
<dbReference type="InterPro" id="IPR011659">
    <property type="entry name" value="WD40"/>
</dbReference>
<keyword evidence="1" id="KW-0732">Signal</keyword>
<feature type="chain" id="PRO_5047384958" evidence="1">
    <location>
        <begin position="22"/>
        <end position="441"/>
    </location>
</feature>
<feature type="signal peptide" evidence="1">
    <location>
        <begin position="1"/>
        <end position="21"/>
    </location>
</feature>